<dbReference type="Proteomes" id="UP001166191">
    <property type="component" value="Unassembled WGS sequence"/>
</dbReference>
<name>A0ABS6AE81_9RHOB</name>
<feature type="domain" description="Phasin" evidence="1">
    <location>
        <begin position="42"/>
        <end position="130"/>
    </location>
</feature>
<proteinExistence type="predicted"/>
<dbReference type="InterPro" id="IPR018968">
    <property type="entry name" value="Phasin"/>
</dbReference>
<comment type="caution">
    <text evidence="2">The sequence shown here is derived from an EMBL/GenBank/DDBJ whole genome shotgun (WGS) entry which is preliminary data.</text>
</comment>
<evidence type="ECO:0000313" key="2">
    <source>
        <dbReference type="EMBL" id="MBU3028907.1"/>
    </source>
</evidence>
<sequence length="162" mass="17295">MAKAATTAVSTKAEDGKLSAKFHEAYGNAAGNLKNAQENVRKVSQAVVASGRATYEGVLEFDRTVLEHVREGIEDSVTYGREVLKAPSLKAVAEMQKDFATRRLNCVASQLKSLVDLAQARTLEAWAPLQDLVENTAEPVAKVEAAKVEVAKTEPAKPATAA</sequence>
<dbReference type="RefSeq" id="WP_216031602.1">
    <property type="nucleotide sequence ID" value="NZ_JAHKNG010000002.1"/>
</dbReference>
<gene>
    <name evidence="2" type="ORF">KNW02_02090</name>
</gene>
<dbReference type="EMBL" id="JAHKNG010000002">
    <property type="protein sequence ID" value="MBU3028907.1"/>
    <property type="molecule type" value="Genomic_DNA"/>
</dbReference>
<evidence type="ECO:0000259" key="1">
    <source>
        <dbReference type="Pfam" id="PF09361"/>
    </source>
</evidence>
<reference evidence="2" key="1">
    <citation type="submission" date="2021-06" db="EMBL/GenBank/DDBJ databases">
        <title>Paracoccus bacterium XHP0099 sp. nov., isolated from the surface waters of the Yellow Sea.</title>
        <authorList>
            <person name="Xue H."/>
            <person name="Zhang D."/>
        </authorList>
    </citation>
    <scope>NUCLEOTIDE SEQUENCE</scope>
    <source>
        <strain evidence="2">XHP0099</strain>
    </source>
</reference>
<evidence type="ECO:0000313" key="3">
    <source>
        <dbReference type="Proteomes" id="UP001166191"/>
    </source>
</evidence>
<keyword evidence="3" id="KW-1185">Reference proteome</keyword>
<accession>A0ABS6AE81</accession>
<organism evidence="2 3">
    <name type="scientific">Paracoccus marinaquae</name>
    <dbReference type="NCBI Taxonomy" id="2841926"/>
    <lineage>
        <taxon>Bacteria</taxon>
        <taxon>Pseudomonadati</taxon>
        <taxon>Pseudomonadota</taxon>
        <taxon>Alphaproteobacteria</taxon>
        <taxon>Rhodobacterales</taxon>
        <taxon>Paracoccaceae</taxon>
        <taxon>Paracoccus</taxon>
    </lineage>
</organism>
<dbReference type="Pfam" id="PF09361">
    <property type="entry name" value="Phasin_2"/>
    <property type="match status" value="1"/>
</dbReference>
<protein>
    <submittedName>
        <fullName evidence="2">Phasin family protein</fullName>
    </submittedName>
</protein>